<feature type="signal peptide" evidence="1">
    <location>
        <begin position="1"/>
        <end position="29"/>
    </location>
</feature>
<keyword evidence="1" id="KW-0732">Signal</keyword>
<comment type="caution">
    <text evidence="2">The sequence shown here is derived from an EMBL/GenBank/DDBJ whole genome shotgun (WGS) entry which is preliminary data.</text>
</comment>
<dbReference type="PROSITE" id="PS51257">
    <property type="entry name" value="PROKAR_LIPOPROTEIN"/>
    <property type="match status" value="1"/>
</dbReference>
<evidence type="ECO:0008006" key="4">
    <source>
        <dbReference type="Google" id="ProtNLM"/>
    </source>
</evidence>
<keyword evidence="3" id="KW-1185">Reference proteome</keyword>
<name>A0ABV8QA06_9MICO</name>
<dbReference type="RefSeq" id="WP_390231959.1">
    <property type="nucleotide sequence ID" value="NZ_JBHSCN010000021.1"/>
</dbReference>
<evidence type="ECO:0000256" key="1">
    <source>
        <dbReference type="SAM" id="SignalP"/>
    </source>
</evidence>
<proteinExistence type="predicted"/>
<protein>
    <recommendedName>
        <fullName evidence="4">DUF3558 domain-containing protein</fullName>
    </recommendedName>
</protein>
<gene>
    <name evidence="2" type="ORF">ACFOYW_17390</name>
</gene>
<evidence type="ECO:0000313" key="3">
    <source>
        <dbReference type="Proteomes" id="UP001595900"/>
    </source>
</evidence>
<sequence>MTKAHPLTAIAAGAVLVLALAGCTSTARSDAGWVPKPHCPTPAALAAASALPSLKFAAHTSQPETLTKTGCAYLAGDNATRLDVERDPGPPSEIAFGTAAHLTITQKPKLGPGAETARSSSFRALIAPASGGATLQIQVIASGDTDIASACRQLTTLLPQFATRRTT</sequence>
<accession>A0ABV8QA06</accession>
<dbReference type="Proteomes" id="UP001595900">
    <property type="component" value="Unassembled WGS sequence"/>
</dbReference>
<reference evidence="3" key="1">
    <citation type="journal article" date="2019" name="Int. J. Syst. Evol. Microbiol.">
        <title>The Global Catalogue of Microorganisms (GCM) 10K type strain sequencing project: providing services to taxonomists for standard genome sequencing and annotation.</title>
        <authorList>
            <consortium name="The Broad Institute Genomics Platform"/>
            <consortium name="The Broad Institute Genome Sequencing Center for Infectious Disease"/>
            <person name="Wu L."/>
            <person name="Ma J."/>
        </authorList>
    </citation>
    <scope>NUCLEOTIDE SEQUENCE [LARGE SCALE GENOMIC DNA]</scope>
    <source>
        <strain evidence="3">CGMCC 1.10363</strain>
    </source>
</reference>
<evidence type="ECO:0000313" key="2">
    <source>
        <dbReference type="EMBL" id="MFC4245145.1"/>
    </source>
</evidence>
<dbReference type="EMBL" id="JBHSCN010000021">
    <property type="protein sequence ID" value="MFC4245145.1"/>
    <property type="molecule type" value="Genomic_DNA"/>
</dbReference>
<feature type="chain" id="PRO_5045337706" description="DUF3558 domain-containing protein" evidence="1">
    <location>
        <begin position="30"/>
        <end position="167"/>
    </location>
</feature>
<organism evidence="2 3">
    <name type="scientific">Gryllotalpicola reticulitermitis</name>
    <dbReference type="NCBI Taxonomy" id="1184153"/>
    <lineage>
        <taxon>Bacteria</taxon>
        <taxon>Bacillati</taxon>
        <taxon>Actinomycetota</taxon>
        <taxon>Actinomycetes</taxon>
        <taxon>Micrococcales</taxon>
        <taxon>Microbacteriaceae</taxon>
        <taxon>Gryllotalpicola</taxon>
    </lineage>
</organism>